<dbReference type="InterPro" id="IPR009318">
    <property type="entry name" value="Gustatory_rcpt"/>
</dbReference>
<keyword evidence="6 8" id="KW-0472">Membrane</keyword>
<dbReference type="GO" id="GO:0005886">
    <property type="term" value="C:plasma membrane"/>
    <property type="evidence" value="ECO:0007669"/>
    <property type="project" value="UniProtKB-SubCell"/>
</dbReference>
<keyword evidence="7 9" id="KW-0675">Receptor</keyword>
<proteinExistence type="evidence at transcript level"/>
<evidence type="ECO:0000256" key="8">
    <source>
        <dbReference type="SAM" id="Phobius"/>
    </source>
</evidence>
<keyword evidence="5 8" id="KW-1133">Transmembrane helix</keyword>
<feature type="transmembrane region" description="Helical" evidence="8">
    <location>
        <begin position="189"/>
        <end position="213"/>
    </location>
</feature>
<name>A0A286RQA9_HELAM</name>
<dbReference type="PANTHER" id="PTHR21421:SF29">
    <property type="entry name" value="GUSTATORY RECEPTOR 5A FOR TREHALOSE-RELATED"/>
    <property type="match status" value="1"/>
</dbReference>
<sequence>MKGNSVKNLNEKKRDDFLPTLNNVFLKARFFGISGYGLTISFFWSLILFSMLVVMESVAIWRVVTLLGEWLVSASNNGLIGRLSGAIFYGNALISLFLSSKFVHSWRSLSNYWLRMETSTALDFPPDVRIRKRTIYITAFVVSVAVVEHILSMISATGVGFPPEEFLYRYVTLSHGFILKAQDYTIWKAIPIFVLSKLATALWNFQDLIIILISMGLSSRYNRLNLYVRHIVSVEKQFESKQRFGTELYLQIQVWRRLREAYVRQSTLVRMVDRNLGSLVLLSNINNLYFICLQIYLGIHKSSGSTISRCYFLFSLGWLIFRACSVVLAASDVHLHSQRALKSLHACPSAAYNVEIKRLQYQLAHDFVALTGMGFFSLRRELLLEVAAAILKYELVLIQYDK</sequence>
<evidence type="ECO:0000256" key="1">
    <source>
        <dbReference type="ARBA" id="ARBA00004651"/>
    </source>
</evidence>
<evidence type="ECO:0000256" key="4">
    <source>
        <dbReference type="ARBA" id="ARBA00022692"/>
    </source>
</evidence>
<dbReference type="GO" id="GO:0008527">
    <property type="term" value="F:taste receptor activity"/>
    <property type="evidence" value="ECO:0007669"/>
    <property type="project" value="InterPro"/>
</dbReference>
<accession>A0A286RQA9</accession>
<dbReference type="PANTHER" id="PTHR21421">
    <property type="entry name" value="GUSTATORY RECEPTOR"/>
    <property type="match status" value="1"/>
</dbReference>
<dbReference type="EMBL" id="KY806282">
    <property type="protein sequence ID" value="ASW18693.1"/>
    <property type="molecule type" value="mRNA"/>
</dbReference>
<comment type="subcellular location">
    <subcellularLocation>
        <location evidence="1">Cell membrane</location>
        <topology evidence="1">Multi-pass membrane protein</topology>
    </subcellularLocation>
</comment>
<evidence type="ECO:0000313" key="9">
    <source>
        <dbReference type="EMBL" id="ASW18693.1"/>
    </source>
</evidence>
<keyword evidence="4 8" id="KW-0812">Transmembrane</keyword>
<evidence type="ECO:0000256" key="7">
    <source>
        <dbReference type="ARBA" id="ARBA00023170"/>
    </source>
</evidence>
<feature type="transmembrane region" description="Helical" evidence="8">
    <location>
        <begin position="311"/>
        <end position="330"/>
    </location>
</feature>
<reference evidence="9" key="1">
    <citation type="journal article" date="2017" name="Genome">
        <title>Molecular Characterization of Sugar Taste Receptors in Cotton Bollworm Helicoverpa armigera.</title>
        <authorList>
            <person name="Xu W."/>
            <person name="Liu N.Y."/>
            <person name="Liao Y."/>
            <person name="Anderson A."/>
        </authorList>
    </citation>
    <scope>NUCLEOTIDE SEQUENCE</scope>
</reference>
<evidence type="ECO:0000256" key="6">
    <source>
        <dbReference type="ARBA" id="ARBA00023136"/>
    </source>
</evidence>
<evidence type="ECO:0000256" key="2">
    <source>
        <dbReference type="ARBA" id="ARBA00005327"/>
    </source>
</evidence>
<dbReference type="Pfam" id="PF06151">
    <property type="entry name" value="Trehalose_recp"/>
    <property type="match status" value="1"/>
</dbReference>
<evidence type="ECO:0000256" key="3">
    <source>
        <dbReference type="ARBA" id="ARBA00022475"/>
    </source>
</evidence>
<gene>
    <name evidence="9" type="primary">GR4</name>
</gene>
<dbReference type="AlphaFoldDB" id="A0A286RQA9"/>
<evidence type="ECO:0000256" key="5">
    <source>
        <dbReference type="ARBA" id="ARBA00022989"/>
    </source>
</evidence>
<feature type="transmembrane region" description="Helical" evidence="8">
    <location>
        <begin position="279"/>
        <end position="299"/>
    </location>
</feature>
<keyword evidence="3" id="KW-1003">Cell membrane</keyword>
<feature type="transmembrane region" description="Helical" evidence="8">
    <location>
        <begin position="135"/>
        <end position="161"/>
    </location>
</feature>
<protein>
    <submittedName>
        <fullName evidence="9">Gustatory receptor 4</fullName>
    </submittedName>
</protein>
<dbReference type="GO" id="GO:0050916">
    <property type="term" value="P:sensory perception of sweet taste"/>
    <property type="evidence" value="ECO:0007669"/>
    <property type="project" value="UniProtKB-ARBA"/>
</dbReference>
<comment type="similarity">
    <text evidence="2">Belongs to the insect chemoreceptor superfamily. Gustatory receptor (GR) family. Gr5a subfamily.</text>
</comment>
<feature type="transmembrane region" description="Helical" evidence="8">
    <location>
        <begin position="79"/>
        <end position="98"/>
    </location>
</feature>
<organism evidence="9">
    <name type="scientific">Helicoverpa armigera</name>
    <name type="common">Cotton bollworm</name>
    <name type="synonym">Heliothis armigera</name>
    <dbReference type="NCBI Taxonomy" id="29058"/>
    <lineage>
        <taxon>Eukaryota</taxon>
        <taxon>Metazoa</taxon>
        <taxon>Ecdysozoa</taxon>
        <taxon>Arthropoda</taxon>
        <taxon>Hexapoda</taxon>
        <taxon>Insecta</taxon>
        <taxon>Pterygota</taxon>
        <taxon>Neoptera</taxon>
        <taxon>Endopterygota</taxon>
        <taxon>Lepidoptera</taxon>
        <taxon>Glossata</taxon>
        <taxon>Ditrysia</taxon>
        <taxon>Noctuoidea</taxon>
        <taxon>Noctuidae</taxon>
        <taxon>Heliothinae</taxon>
        <taxon>Helicoverpa</taxon>
    </lineage>
</organism>
<feature type="transmembrane region" description="Helical" evidence="8">
    <location>
        <begin position="36"/>
        <end position="59"/>
    </location>
</feature>
<dbReference type="OrthoDB" id="5800391at2759"/>